<gene>
    <name evidence="1" type="ORF">AVEN_9938_1</name>
</gene>
<name>A0A4Y2IN91_ARAVE</name>
<proteinExistence type="predicted"/>
<organism evidence="1 2">
    <name type="scientific">Araneus ventricosus</name>
    <name type="common">Orbweaver spider</name>
    <name type="synonym">Epeira ventricosa</name>
    <dbReference type="NCBI Taxonomy" id="182803"/>
    <lineage>
        <taxon>Eukaryota</taxon>
        <taxon>Metazoa</taxon>
        <taxon>Ecdysozoa</taxon>
        <taxon>Arthropoda</taxon>
        <taxon>Chelicerata</taxon>
        <taxon>Arachnida</taxon>
        <taxon>Araneae</taxon>
        <taxon>Araneomorphae</taxon>
        <taxon>Entelegynae</taxon>
        <taxon>Araneoidea</taxon>
        <taxon>Araneidae</taxon>
        <taxon>Araneus</taxon>
    </lineage>
</organism>
<keyword evidence="2" id="KW-1185">Reference proteome</keyword>
<dbReference type="AlphaFoldDB" id="A0A4Y2IN91"/>
<accession>A0A4Y2IN91</accession>
<dbReference type="Proteomes" id="UP000499080">
    <property type="component" value="Unassembled WGS sequence"/>
</dbReference>
<reference evidence="1 2" key="1">
    <citation type="journal article" date="2019" name="Sci. Rep.">
        <title>Orb-weaving spider Araneus ventricosus genome elucidates the spidroin gene catalogue.</title>
        <authorList>
            <person name="Kono N."/>
            <person name="Nakamura H."/>
            <person name="Ohtoshi R."/>
            <person name="Moran D.A.P."/>
            <person name="Shinohara A."/>
            <person name="Yoshida Y."/>
            <person name="Fujiwara M."/>
            <person name="Mori M."/>
            <person name="Tomita M."/>
            <person name="Arakawa K."/>
        </authorList>
    </citation>
    <scope>NUCLEOTIDE SEQUENCE [LARGE SCALE GENOMIC DNA]</scope>
</reference>
<evidence type="ECO:0000313" key="1">
    <source>
        <dbReference type="EMBL" id="GBM79303.1"/>
    </source>
</evidence>
<comment type="caution">
    <text evidence="1">The sequence shown here is derived from an EMBL/GenBank/DDBJ whole genome shotgun (WGS) entry which is preliminary data.</text>
</comment>
<evidence type="ECO:0000313" key="2">
    <source>
        <dbReference type="Proteomes" id="UP000499080"/>
    </source>
</evidence>
<dbReference type="EMBL" id="BGPR01186749">
    <property type="protein sequence ID" value="GBM79303.1"/>
    <property type="molecule type" value="Genomic_DNA"/>
</dbReference>
<sequence>MNDILCNSLNTEAGVLVAINGHGATPNPKKIRIFPEGVIQPHNYYTPRRGNPLIYAGASQPRTPGATPPPCGRTLGGDRSHLDTYKPPCDISWVLIWWNGRGRFLAFCSMLSCRYDN</sequence>
<protein>
    <submittedName>
        <fullName evidence="1">Uncharacterized protein</fullName>
    </submittedName>
</protein>